<evidence type="ECO:0000313" key="16">
    <source>
        <dbReference type="Proteomes" id="UP000288716"/>
    </source>
</evidence>
<evidence type="ECO:0000256" key="10">
    <source>
        <dbReference type="ARBA" id="ARBA00023244"/>
    </source>
</evidence>
<dbReference type="OrthoDB" id="339900at2759"/>
<dbReference type="EMBL" id="NCKV01014655">
    <property type="protein sequence ID" value="RWS20933.1"/>
    <property type="molecule type" value="Genomic_DNA"/>
</dbReference>
<dbReference type="PANTHER" id="PTHR21091">
    <property type="entry name" value="METHYLTETRAHYDROFOLATE:HOMOCYSTEINE METHYLTRANSFERASE RELATED"/>
    <property type="match status" value="1"/>
</dbReference>
<evidence type="ECO:0000256" key="11">
    <source>
        <dbReference type="ARBA" id="ARBA00045708"/>
    </source>
</evidence>
<sequence length="275" mass="31167">EVTLLPKQGPVLPSPITKPEDIRLKLRQNVDVKSELGYVFDAITLTRHRLEGKVPLIGFAGAPWTLMTYMLEGGSSKTMSTAKKWLYQYPYDSMQLLDKLTNVTIDYLVHQVKAGAQMLQVFDTNAGYLTETHFKQFELPFIKKIASEVKERLRNDGLEPVPMVIFAKDCHHVISDLGEDSSCYDVMSLDWTIDPKKARAQVHEGLTLQGNLDPCALYSEIDDIDQMVYEMIDKFGTNKYIANLGHGIYPDVKPEHMETFVNAVRKHSVSINKSK</sequence>
<evidence type="ECO:0000256" key="12">
    <source>
        <dbReference type="ARBA" id="ARBA00047341"/>
    </source>
</evidence>
<evidence type="ECO:0000256" key="8">
    <source>
        <dbReference type="ARBA" id="ARBA00022793"/>
    </source>
</evidence>
<keyword evidence="16" id="KW-1185">Reference proteome</keyword>
<evidence type="ECO:0000313" key="15">
    <source>
        <dbReference type="EMBL" id="RWS20933.1"/>
    </source>
</evidence>
<evidence type="ECO:0000256" key="1">
    <source>
        <dbReference type="ARBA" id="ARBA00004514"/>
    </source>
</evidence>
<keyword evidence="7" id="KW-0963">Cytoplasm</keyword>
<gene>
    <name evidence="15" type="ORF">B4U80_00335</name>
</gene>
<comment type="similarity">
    <text evidence="3">Belongs to the uroporphyrinogen decarboxylase family.</text>
</comment>
<dbReference type="SUPFAM" id="SSF51726">
    <property type="entry name" value="UROD/MetE-like"/>
    <property type="match status" value="1"/>
</dbReference>
<evidence type="ECO:0000256" key="3">
    <source>
        <dbReference type="ARBA" id="ARBA00009935"/>
    </source>
</evidence>
<dbReference type="GO" id="GO:0005829">
    <property type="term" value="C:cytosol"/>
    <property type="evidence" value="ECO:0007669"/>
    <property type="project" value="UniProtKB-SubCell"/>
</dbReference>
<proteinExistence type="inferred from homology"/>
<evidence type="ECO:0000256" key="9">
    <source>
        <dbReference type="ARBA" id="ARBA00023239"/>
    </source>
</evidence>
<keyword evidence="10" id="KW-0627">Porphyrin biosynthesis</keyword>
<comment type="pathway">
    <text evidence="2">Porphyrin-containing compound metabolism; protoporphyrin-IX biosynthesis; coproporphyrinogen-III from 5-aminolevulinate: step 4/4.</text>
</comment>
<name>A0A443S0B4_9ACAR</name>
<dbReference type="PROSITE" id="PS00907">
    <property type="entry name" value="UROD_2"/>
    <property type="match status" value="1"/>
</dbReference>
<dbReference type="InterPro" id="IPR000257">
    <property type="entry name" value="Uroporphyrinogen_deCOase"/>
</dbReference>
<evidence type="ECO:0000256" key="7">
    <source>
        <dbReference type="ARBA" id="ARBA00022490"/>
    </source>
</evidence>
<evidence type="ECO:0000256" key="6">
    <source>
        <dbReference type="ARBA" id="ARBA00014308"/>
    </source>
</evidence>
<comment type="function">
    <text evidence="11">Catalyzes the sequential decarboxylation of the four acetate side chains of uroporphyrinogen to form coproporphyrinogen and participates in the fifth step in the heme biosynthetic pathway. Isomer I or isomer III of uroporphyrinogen may serve as substrate, but only coproporphyrinogen III can ultimately be converted to heme. In vitro also decarboxylates pentacarboxylate porphyrinogen I.</text>
</comment>
<feature type="non-terminal residue" evidence="15">
    <location>
        <position position="1"/>
    </location>
</feature>
<dbReference type="AlphaFoldDB" id="A0A443S0B4"/>
<dbReference type="GO" id="GO:0006783">
    <property type="term" value="P:heme biosynthetic process"/>
    <property type="evidence" value="ECO:0007669"/>
    <property type="project" value="TreeGrafter"/>
</dbReference>
<evidence type="ECO:0000256" key="4">
    <source>
        <dbReference type="ARBA" id="ARBA00011738"/>
    </source>
</evidence>
<keyword evidence="8" id="KW-0210">Decarboxylase</keyword>
<evidence type="ECO:0000256" key="5">
    <source>
        <dbReference type="ARBA" id="ARBA00012288"/>
    </source>
</evidence>
<dbReference type="GO" id="GO:0004853">
    <property type="term" value="F:uroporphyrinogen decarboxylase activity"/>
    <property type="evidence" value="ECO:0007669"/>
    <property type="project" value="UniProtKB-EC"/>
</dbReference>
<protein>
    <recommendedName>
        <fullName evidence="6">Uroporphyrinogen decarboxylase</fullName>
        <ecNumber evidence="5">4.1.1.37</ecNumber>
    </recommendedName>
</protein>
<dbReference type="InterPro" id="IPR038071">
    <property type="entry name" value="UROD/MetE-like_sf"/>
</dbReference>
<accession>A0A443S0B4</accession>
<evidence type="ECO:0000256" key="13">
    <source>
        <dbReference type="ARBA" id="ARBA00048411"/>
    </source>
</evidence>
<dbReference type="Gene3D" id="3.20.20.210">
    <property type="match status" value="1"/>
</dbReference>
<dbReference type="Pfam" id="PF01208">
    <property type="entry name" value="URO-D"/>
    <property type="match status" value="1"/>
</dbReference>
<comment type="catalytic activity">
    <reaction evidence="12">
        <text>uroporphyrinogen I + 4 H(+) = coproporphyrinogen I + 4 CO2</text>
        <dbReference type="Rhea" id="RHEA:31239"/>
        <dbReference type="ChEBI" id="CHEBI:15378"/>
        <dbReference type="ChEBI" id="CHEBI:16526"/>
        <dbReference type="ChEBI" id="CHEBI:62626"/>
        <dbReference type="ChEBI" id="CHEBI:62631"/>
    </reaction>
    <physiologicalReaction direction="left-to-right" evidence="12">
        <dbReference type="Rhea" id="RHEA:31240"/>
    </physiologicalReaction>
</comment>
<dbReference type="VEuPathDB" id="VectorBase:LDEU011107"/>
<dbReference type="STRING" id="299467.A0A443S0B4"/>
<comment type="subunit">
    <text evidence="4">Homodimer.</text>
</comment>
<reference evidence="15 16" key="1">
    <citation type="journal article" date="2018" name="Gigascience">
        <title>Genomes of trombidid mites reveal novel predicted allergens and laterally-transferred genes associated with secondary metabolism.</title>
        <authorList>
            <person name="Dong X."/>
            <person name="Chaisiri K."/>
            <person name="Xia D."/>
            <person name="Armstrong S.D."/>
            <person name="Fang Y."/>
            <person name="Donnelly M.J."/>
            <person name="Kadowaki T."/>
            <person name="McGarry J.W."/>
            <person name="Darby A.C."/>
            <person name="Makepeace B.L."/>
        </authorList>
    </citation>
    <scope>NUCLEOTIDE SEQUENCE [LARGE SCALE GENOMIC DNA]</scope>
    <source>
        <strain evidence="15">UoL-UT</strain>
    </source>
</reference>
<dbReference type="Proteomes" id="UP000288716">
    <property type="component" value="Unassembled WGS sequence"/>
</dbReference>
<evidence type="ECO:0000259" key="14">
    <source>
        <dbReference type="PROSITE" id="PS00907"/>
    </source>
</evidence>
<organism evidence="15 16">
    <name type="scientific">Leptotrombidium deliense</name>
    <dbReference type="NCBI Taxonomy" id="299467"/>
    <lineage>
        <taxon>Eukaryota</taxon>
        <taxon>Metazoa</taxon>
        <taxon>Ecdysozoa</taxon>
        <taxon>Arthropoda</taxon>
        <taxon>Chelicerata</taxon>
        <taxon>Arachnida</taxon>
        <taxon>Acari</taxon>
        <taxon>Acariformes</taxon>
        <taxon>Trombidiformes</taxon>
        <taxon>Prostigmata</taxon>
        <taxon>Anystina</taxon>
        <taxon>Parasitengona</taxon>
        <taxon>Trombiculoidea</taxon>
        <taxon>Trombiculidae</taxon>
        <taxon>Leptotrombidium</taxon>
    </lineage>
</organism>
<dbReference type="EC" id="4.1.1.37" evidence="5"/>
<dbReference type="PANTHER" id="PTHR21091:SF169">
    <property type="entry name" value="UROPORPHYRINOGEN DECARBOXYLASE"/>
    <property type="match status" value="1"/>
</dbReference>
<comment type="catalytic activity">
    <reaction evidence="13">
        <text>uroporphyrinogen III + 4 H(+) = coproporphyrinogen III + 4 CO2</text>
        <dbReference type="Rhea" id="RHEA:19865"/>
        <dbReference type="ChEBI" id="CHEBI:15378"/>
        <dbReference type="ChEBI" id="CHEBI:16526"/>
        <dbReference type="ChEBI" id="CHEBI:57308"/>
        <dbReference type="ChEBI" id="CHEBI:57309"/>
        <dbReference type="EC" id="4.1.1.37"/>
    </reaction>
    <physiologicalReaction direction="left-to-right" evidence="13">
        <dbReference type="Rhea" id="RHEA:19866"/>
    </physiologicalReaction>
</comment>
<comment type="caution">
    <text evidence="15">The sequence shown here is derived from an EMBL/GenBank/DDBJ whole genome shotgun (WGS) entry which is preliminary data.</text>
</comment>
<keyword evidence="9" id="KW-0456">Lyase</keyword>
<feature type="domain" description="Uroporphyrinogen decarboxylase (URO-D)" evidence="14">
    <location>
        <begin position="57"/>
        <end position="73"/>
    </location>
</feature>
<evidence type="ECO:0000256" key="2">
    <source>
        <dbReference type="ARBA" id="ARBA00004804"/>
    </source>
</evidence>
<dbReference type="FunFam" id="3.20.20.210:FF:000008">
    <property type="entry name" value="Uroporphyrinogen decarboxylase"/>
    <property type="match status" value="1"/>
</dbReference>
<comment type="subcellular location">
    <subcellularLocation>
        <location evidence="1">Cytoplasm</location>
        <location evidence="1">Cytosol</location>
    </subcellularLocation>
</comment>